<evidence type="ECO:0000313" key="2">
    <source>
        <dbReference type="EMBL" id="GII91103.1"/>
    </source>
</evidence>
<keyword evidence="1" id="KW-0812">Transmembrane</keyword>
<accession>A0A919RCF9</accession>
<dbReference type="EMBL" id="BOOW01000008">
    <property type="protein sequence ID" value="GII91103.1"/>
    <property type="molecule type" value="Genomic_DNA"/>
</dbReference>
<dbReference type="Pfam" id="PF11271">
    <property type="entry name" value="PorA"/>
    <property type="match status" value="1"/>
</dbReference>
<name>A0A919RCF9_9ACTN</name>
<gene>
    <name evidence="2" type="ORF">Ssi02_13340</name>
</gene>
<feature type="transmembrane region" description="Helical" evidence="1">
    <location>
        <begin position="278"/>
        <end position="300"/>
    </location>
</feature>
<evidence type="ECO:0000256" key="1">
    <source>
        <dbReference type="SAM" id="Phobius"/>
    </source>
</evidence>
<dbReference type="RefSeq" id="WP_204022125.1">
    <property type="nucleotide sequence ID" value="NZ_BOOW01000008.1"/>
</dbReference>
<keyword evidence="1" id="KW-0472">Membrane</keyword>
<evidence type="ECO:0000313" key="3">
    <source>
        <dbReference type="Proteomes" id="UP000606172"/>
    </source>
</evidence>
<evidence type="ECO:0008006" key="4">
    <source>
        <dbReference type="Google" id="ProtNLM"/>
    </source>
</evidence>
<comment type="caution">
    <text evidence="2">The sequence shown here is derived from an EMBL/GenBank/DDBJ whole genome shotgun (WGS) entry which is preliminary data.</text>
</comment>
<reference evidence="2" key="1">
    <citation type="submission" date="2021-01" db="EMBL/GenBank/DDBJ databases">
        <title>Whole genome shotgun sequence of Sinosporangium siamense NBRC 109515.</title>
        <authorList>
            <person name="Komaki H."/>
            <person name="Tamura T."/>
        </authorList>
    </citation>
    <scope>NUCLEOTIDE SEQUENCE</scope>
    <source>
        <strain evidence="2">NBRC 109515</strain>
    </source>
</reference>
<protein>
    <recommendedName>
        <fullName evidence="4">DUF3068 domain-containing protein</fullName>
    </recommendedName>
</protein>
<proteinExistence type="predicted"/>
<keyword evidence="1" id="KW-1133">Transmembrane helix</keyword>
<organism evidence="2 3">
    <name type="scientific">Sinosporangium siamense</name>
    <dbReference type="NCBI Taxonomy" id="1367973"/>
    <lineage>
        <taxon>Bacteria</taxon>
        <taxon>Bacillati</taxon>
        <taxon>Actinomycetota</taxon>
        <taxon>Actinomycetes</taxon>
        <taxon>Streptosporangiales</taxon>
        <taxon>Streptosporangiaceae</taxon>
        <taxon>Sinosporangium</taxon>
    </lineage>
</organism>
<dbReference type="InterPro" id="IPR021424">
    <property type="entry name" value="PorA"/>
</dbReference>
<dbReference type="Proteomes" id="UP000606172">
    <property type="component" value="Unassembled WGS sequence"/>
</dbReference>
<dbReference type="AlphaFoldDB" id="A0A919RCF9"/>
<keyword evidence="3" id="KW-1185">Reference proteome</keyword>
<sequence length="304" mass="33176">MRRTTGVVLIAFGAFLITLAPLLRFYVAGALISAPADRYGVLKFEAKGARYFSVQDLKVLTADLDITVTTRGDVAGASGDTVVWDEFTAVNDITNSRPQINLAQRRSAFDKYTGEAVNCCNANVDRQSVQMQGQVYLFPFGTEKKTYKYFNSSTRKTFDAVFVGEDTVRGVPAYKFEQRVPETVVDTLSVPASVAGLKQDDDVQVDRVYSGTTTLWIEPASGSPVKQELQRNEVLKTKDGVQRSEAFVARAIMTEDTVAELVANAENAKSQIGLLKDILPISLLVGGFVFVVAGVLIVVARPVR</sequence>